<organism evidence="8 9">
    <name type="scientific">Salinarimonas soli</name>
    <dbReference type="NCBI Taxonomy" id="1638099"/>
    <lineage>
        <taxon>Bacteria</taxon>
        <taxon>Pseudomonadati</taxon>
        <taxon>Pseudomonadota</taxon>
        <taxon>Alphaproteobacteria</taxon>
        <taxon>Hyphomicrobiales</taxon>
        <taxon>Salinarimonadaceae</taxon>
        <taxon>Salinarimonas</taxon>
    </lineage>
</organism>
<dbReference type="InterPro" id="IPR025965">
    <property type="entry name" value="FlgD/Vpr_Ig-like"/>
</dbReference>
<comment type="similarity">
    <text evidence="1 5">Belongs to the FlgD family.</text>
</comment>
<evidence type="ECO:0000313" key="8">
    <source>
        <dbReference type="EMBL" id="KAA2235460.1"/>
    </source>
</evidence>
<keyword evidence="9" id="KW-1185">Reference proteome</keyword>
<gene>
    <name evidence="8" type="ORF">F0L46_19760</name>
</gene>
<dbReference type="AlphaFoldDB" id="A0A5B2VAI0"/>
<dbReference type="InterPro" id="IPR005648">
    <property type="entry name" value="FlgD"/>
</dbReference>
<feature type="domain" description="FlgD/Vpr Ig-like" evidence="6">
    <location>
        <begin position="109"/>
        <end position="178"/>
    </location>
</feature>
<proteinExistence type="inferred from homology"/>
<evidence type="ECO:0000256" key="3">
    <source>
        <dbReference type="ARBA" id="ARBA00022795"/>
    </source>
</evidence>
<dbReference type="Proteomes" id="UP000323142">
    <property type="component" value="Unassembled WGS sequence"/>
</dbReference>
<dbReference type="OrthoDB" id="9785233at2"/>
<keyword evidence="8" id="KW-0966">Cell projection</keyword>
<dbReference type="EMBL" id="VUOA01000035">
    <property type="protein sequence ID" value="KAA2235460.1"/>
    <property type="molecule type" value="Genomic_DNA"/>
</dbReference>
<name>A0A5B2VAI0_9HYPH</name>
<comment type="function">
    <text evidence="4 5">Required for flagellar hook formation. May act as a scaffolding protein.</text>
</comment>
<dbReference type="GO" id="GO:0044781">
    <property type="term" value="P:bacterial-type flagellum organization"/>
    <property type="evidence" value="ECO:0007669"/>
    <property type="project" value="UniProtKB-UniRule"/>
</dbReference>
<keyword evidence="8" id="KW-0969">Cilium</keyword>
<evidence type="ECO:0000256" key="5">
    <source>
        <dbReference type="RuleBase" id="RU362076"/>
    </source>
</evidence>
<dbReference type="Pfam" id="PF13860">
    <property type="entry name" value="FlgD_ig"/>
    <property type="match status" value="1"/>
</dbReference>
<reference evidence="8 9" key="2">
    <citation type="submission" date="2019-09" db="EMBL/GenBank/DDBJ databases">
        <authorList>
            <person name="Jin C."/>
        </authorList>
    </citation>
    <scope>NUCLEOTIDE SEQUENCE [LARGE SCALE GENOMIC DNA]</scope>
    <source>
        <strain evidence="8 9">BN140002</strain>
    </source>
</reference>
<sequence>MATAAAAVNSIARSAATSGEAKSRNSIANNFDSFLLLLTTQLKNQSPLDPLDTNQFTQQLVQFASVEQQLRTNDTLKALLTNAQTSTVSNAASFVGLQVTADGASTRLTDEGASWTLTAPKAVARATLTIKDTEGNVVATSLRPLAAGSQAFTWDGRTSTGQKAPAGDYTITVTGVDAGGASVSIKTEIQGRVDSVDVSGSETILAIGKLRVPLANVKAVSRPVGQ</sequence>
<dbReference type="Pfam" id="PF13861">
    <property type="entry name" value="FLgD_tudor"/>
    <property type="match status" value="1"/>
</dbReference>
<comment type="caution">
    <text evidence="8">The sequence shown here is derived from an EMBL/GenBank/DDBJ whole genome shotgun (WGS) entry which is preliminary data.</text>
</comment>
<dbReference type="InterPro" id="IPR025963">
    <property type="entry name" value="FLgD_Tudor"/>
</dbReference>
<protein>
    <recommendedName>
        <fullName evidence="2 5">Basal-body rod modification protein FlgD</fullName>
    </recommendedName>
</protein>
<evidence type="ECO:0000256" key="2">
    <source>
        <dbReference type="ARBA" id="ARBA00016013"/>
    </source>
</evidence>
<dbReference type="Pfam" id="PF03963">
    <property type="entry name" value="FlgD"/>
    <property type="match status" value="1"/>
</dbReference>
<reference evidence="8 9" key="1">
    <citation type="submission" date="2019-09" db="EMBL/GenBank/DDBJ databases">
        <title>Salinarimonas rosea gen. nov., sp. nov., a new member of the a-2 subgroup of the Proteobacteria.</title>
        <authorList>
            <person name="Liu J."/>
        </authorList>
    </citation>
    <scope>NUCLEOTIDE SEQUENCE [LARGE SCALE GENOMIC DNA]</scope>
    <source>
        <strain evidence="8 9">BN140002</strain>
    </source>
</reference>
<keyword evidence="8" id="KW-0282">Flagellum</keyword>
<accession>A0A5B2VAI0</accession>
<evidence type="ECO:0000313" key="9">
    <source>
        <dbReference type="Proteomes" id="UP000323142"/>
    </source>
</evidence>
<dbReference type="Gene3D" id="2.60.40.4070">
    <property type="match status" value="1"/>
</dbReference>
<dbReference type="RefSeq" id="WP_149820754.1">
    <property type="nucleotide sequence ID" value="NZ_VUOA01000035.1"/>
</dbReference>
<evidence type="ECO:0000259" key="6">
    <source>
        <dbReference type="Pfam" id="PF13860"/>
    </source>
</evidence>
<evidence type="ECO:0000259" key="7">
    <source>
        <dbReference type="Pfam" id="PF13861"/>
    </source>
</evidence>
<keyword evidence="3 5" id="KW-1005">Bacterial flagellum biogenesis</keyword>
<feature type="domain" description="FlgD Tudor-like" evidence="7">
    <location>
        <begin position="88"/>
        <end position="218"/>
    </location>
</feature>
<evidence type="ECO:0000256" key="1">
    <source>
        <dbReference type="ARBA" id="ARBA00010577"/>
    </source>
</evidence>
<evidence type="ECO:0000256" key="4">
    <source>
        <dbReference type="ARBA" id="ARBA00024746"/>
    </source>
</evidence>
<dbReference type="Gene3D" id="2.30.30.910">
    <property type="match status" value="1"/>
</dbReference>